<reference evidence="2" key="2">
    <citation type="journal article" date="2021" name="PeerJ">
        <title>Extensive microbial diversity within the chicken gut microbiome revealed by metagenomics and culture.</title>
        <authorList>
            <person name="Gilroy R."/>
            <person name="Ravi A."/>
            <person name="Getino M."/>
            <person name="Pursley I."/>
            <person name="Horton D.L."/>
            <person name="Alikhan N.F."/>
            <person name="Baker D."/>
            <person name="Gharbi K."/>
            <person name="Hall N."/>
            <person name="Watson M."/>
            <person name="Adriaenssens E.M."/>
            <person name="Foster-Nyarko E."/>
            <person name="Jarju S."/>
            <person name="Secka A."/>
            <person name="Antonio M."/>
            <person name="Oren A."/>
            <person name="Chaudhuri R.R."/>
            <person name="La Ragione R."/>
            <person name="Hildebrand F."/>
            <person name="Pallen M.J."/>
        </authorList>
    </citation>
    <scope>NUCLEOTIDE SEQUENCE</scope>
    <source>
        <strain evidence="2">21143</strain>
    </source>
</reference>
<proteinExistence type="predicted"/>
<name>A0A9D1GGD2_9BACT</name>
<reference evidence="2" key="1">
    <citation type="submission" date="2020-10" db="EMBL/GenBank/DDBJ databases">
        <authorList>
            <person name="Gilroy R."/>
        </authorList>
    </citation>
    <scope>NUCLEOTIDE SEQUENCE</scope>
    <source>
        <strain evidence="2">21143</strain>
    </source>
</reference>
<evidence type="ECO:0000313" key="2">
    <source>
        <dbReference type="EMBL" id="HIT40276.1"/>
    </source>
</evidence>
<feature type="compositionally biased region" description="Basic and acidic residues" evidence="1">
    <location>
        <begin position="1"/>
        <end position="25"/>
    </location>
</feature>
<dbReference type="EMBL" id="DVKT01000071">
    <property type="protein sequence ID" value="HIT40276.1"/>
    <property type="molecule type" value="Genomic_DNA"/>
</dbReference>
<protein>
    <submittedName>
        <fullName evidence="2">Uncharacterized protein</fullName>
    </submittedName>
</protein>
<accession>A0A9D1GGD2</accession>
<feature type="region of interest" description="Disordered" evidence="1">
    <location>
        <begin position="1"/>
        <end position="28"/>
    </location>
</feature>
<dbReference type="Proteomes" id="UP000886722">
    <property type="component" value="Unassembled WGS sequence"/>
</dbReference>
<evidence type="ECO:0000256" key="1">
    <source>
        <dbReference type="SAM" id="MobiDB-lite"/>
    </source>
</evidence>
<dbReference type="AlphaFoldDB" id="A0A9D1GGD2"/>
<gene>
    <name evidence="2" type="ORF">IAD06_09630</name>
</gene>
<evidence type="ECO:0000313" key="3">
    <source>
        <dbReference type="Proteomes" id="UP000886722"/>
    </source>
</evidence>
<organism evidence="2 3">
    <name type="scientific">Candidatus Caccoplasma intestinavium</name>
    <dbReference type="NCBI Taxonomy" id="2840716"/>
    <lineage>
        <taxon>Bacteria</taxon>
        <taxon>Pseudomonadati</taxon>
        <taxon>Bacteroidota</taxon>
        <taxon>Bacteroidia</taxon>
        <taxon>Bacteroidales</taxon>
        <taxon>Bacteroidaceae</taxon>
        <taxon>Bacteroidaceae incertae sedis</taxon>
        <taxon>Candidatus Caccoplasma</taxon>
    </lineage>
</organism>
<comment type="caution">
    <text evidence="2">The sequence shown here is derived from an EMBL/GenBank/DDBJ whole genome shotgun (WGS) entry which is preliminary data.</text>
</comment>
<sequence>MPSVCHSDDCKEEESLPKNEERDSSHILGMTRGYRPSLLIAGNVGEGKMPAFIGLPGARKKTEIGRGLFERSEFRSPRRRAKREAGAPDNRRATFLGYFFAAGKKLHHTVILNVA</sequence>